<dbReference type="InterPro" id="IPR057896">
    <property type="entry name" value="MTRES1_C"/>
</dbReference>
<feature type="domain" description="Mitochondrial transcription rescue factor 1 C-terminal" evidence="2">
    <location>
        <begin position="1"/>
        <end position="59"/>
    </location>
</feature>
<accession>A0ABM1IQR1</accession>
<evidence type="ECO:0000313" key="4">
    <source>
        <dbReference type="RefSeq" id="XP_015182548.1"/>
    </source>
</evidence>
<keyword evidence="3" id="KW-1185">Reference proteome</keyword>
<dbReference type="PROSITE" id="PS50889">
    <property type="entry name" value="S4"/>
    <property type="match status" value="1"/>
</dbReference>
<sequence>MTRKKVEDAFFESKIYINGKKALKISTEVKLDDEIDIIVNRPIDKLNQLIVSRIKILSISAISGAIKIKICRDRNLLIDEYSDS</sequence>
<evidence type="ECO:0000256" key="1">
    <source>
        <dbReference type="PROSITE-ProRule" id="PRU00182"/>
    </source>
</evidence>
<dbReference type="GeneID" id="107069612"/>
<dbReference type="RefSeq" id="XP_015182548.1">
    <property type="nucleotide sequence ID" value="XM_015327062.1"/>
</dbReference>
<dbReference type="Pfam" id="PF25818">
    <property type="entry name" value="MTRES1_C"/>
    <property type="match status" value="1"/>
</dbReference>
<organism evidence="3 4">
    <name type="scientific">Polistes dominula</name>
    <name type="common">European paper wasp</name>
    <name type="synonym">Vespa dominula</name>
    <dbReference type="NCBI Taxonomy" id="743375"/>
    <lineage>
        <taxon>Eukaryota</taxon>
        <taxon>Metazoa</taxon>
        <taxon>Ecdysozoa</taxon>
        <taxon>Arthropoda</taxon>
        <taxon>Hexapoda</taxon>
        <taxon>Insecta</taxon>
        <taxon>Pterygota</taxon>
        <taxon>Neoptera</taxon>
        <taxon>Endopterygota</taxon>
        <taxon>Hymenoptera</taxon>
        <taxon>Apocrita</taxon>
        <taxon>Aculeata</taxon>
        <taxon>Vespoidea</taxon>
        <taxon>Vespidae</taxon>
        <taxon>Polistinae</taxon>
        <taxon>Polistini</taxon>
        <taxon>Polistes</taxon>
    </lineage>
</organism>
<protein>
    <submittedName>
        <fullName evidence="4">Uncharacterized protein LOC107069612</fullName>
    </submittedName>
</protein>
<reference evidence="4" key="1">
    <citation type="submission" date="2025-08" db="UniProtKB">
        <authorList>
            <consortium name="RefSeq"/>
        </authorList>
    </citation>
    <scope>IDENTIFICATION</scope>
    <source>
        <tissue evidence="4">Whole body</tissue>
    </source>
</reference>
<evidence type="ECO:0000313" key="3">
    <source>
        <dbReference type="Proteomes" id="UP000694924"/>
    </source>
</evidence>
<keyword evidence="1" id="KW-0694">RNA-binding</keyword>
<dbReference type="Proteomes" id="UP000694924">
    <property type="component" value="Unplaced"/>
</dbReference>
<evidence type="ECO:0000259" key="2">
    <source>
        <dbReference type="Pfam" id="PF25818"/>
    </source>
</evidence>
<gene>
    <name evidence="4" type="primary">LOC107069612</name>
</gene>
<proteinExistence type="predicted"/>
<name>A0ABM1IQR1_POLDO</name>